<keyword evidence="1" id="KW-0812">Transmembrane</keyword>
<evidence type="ECO:0000313" key="3">
    <source>
        <dbReference type="EMBL" id="CDY16086.1"/>
    </source>
</evidence>
<dbReference type="Proteomes" id="UP001295469">
    <property type="component" value="Chromosome C08"/>
</dbReference>
<keyword evidence="1" id="KW-1133">Transmembrane helix</keyword>
<organism evidence="3 4">
    <name type="scientific">Brassica napus</name>
    <name type="common">Rape</name>
    <dbReference type="NCBI Taxonomy" id="3708"/>
    <lineage>
        <taxon>Eukaryota</taxon>
        <taxon>Viridiplantae</taxon>
        <taxon>Streptophyta</taxon>
        <taxon>Embryophyta</taxon>
        <taxon>Tracheophyta</taxon>
        <taxon>Spermatophyta</taxon>
        <taxon>Magnoliopsida</taxon>
        <taxon>eudicotyledons</taxon>
        <taxon>Gunneridae</taxon>
        <taxon>Pentapetalae</taxon>
        <taxon>rosids</taxon>
        <taxon>malvids</taxon>
        <taxon>Brassicales</taxon>
        <taxon>Brassicaceae</taxon>
        <taxon>Brassiceae</taxon>
        <taxon>Brassica</taxon>
    </lineage>
</organism>
<dbReference type="Proteomes" id="UP000028999">
    <property type="component" value="Unassembled WGS sequence"/>
</dbReference>
<dbReference type="AlphaFoldDB" id="A0A078FSM3"/>
<dbReference type="Gramene" id="CDY16086">
    <property type="protein sequence ID" value="CDY16086"/>
    <property type="gene ID" value="GSBRNA2T00090495001"/>
</dbReference>
<evidence type="ECO:0000313" key="2">
    <source>
        <dbReference type="EMBL" id="CAF2115513.1"/>
    </source>
</evidence>
<gene>
    <name evidence="3" type="primary">BnaC08g40370D</name>
    <name evidence="2" type="ORF">DARMORV10_C08P46460.1</name>
    <name evidence="3" type="ORF">GSBRNA2T00090495001</name>
</gene>
<reference evidence="2" key="3">
    <citation type="submission" date="2021-01" db="EMBL/GenBank/DDBJ databases">
        <authorList>
            <consortium name="Genoscope - CEA"/>
            <person name="William W."/>
        </authorList>
    </citation>
    <scope>NUCLEOTIDE SEQUENCE</scope>
</reference>
<keyword evidence="4" id="KW-1185">Reference proteome</keyword>
<reference evidence="3 4" key="1">
    <citation type="journal article" date="2014" name="Science">
        <title>Plant genetics. Early allopolyploid evolution in the post-Neolithic Brassica napus oilseed genome.</title>
        <authorList>
            <person name="Chalhoub B."/>
            <person name="Denoeud F."/>
            <person name="Liu S."/>
            <person name="Parkin I.A."/>
            <person name="Tang H."/>
            <person name="Wang X."/>
            <person name="Chiquet J."/>
            <person name="Belcram H."/>
            <person name="Tong C."/>
            <person name="Samans B."/>
            <person name="Correa M."/>
            <person name="Da Silva C."/>
            <person name="Just J."/>
            <person name="Falentin C."/>
            <person name="Koh C.S."/>
            <person name="Le Clainche I."/>
            <person name="Bernard M."/>
            <person name="Bento P."/>
            <person name="Noel B."/>
            <person name="Labadie K."/>
            <person name="Alberti A."/>
            <person name="Charles M."/>
            <person name="Arnaud D."/>
            <person name="Guo H."/>
            <person name="Daviaud C."/>
            <person name="Alamery S."/>
            <person name="Jabbari K."/>
            <person name="Zhao M."/>
            <person name="Edger P.P."/>
            <person name="Chelaifa H."/>
            <person name="Tack D."/>
            <person name="Lassalle G."/>
            <person name="Mestiri I."/>
            <person name="Schnel N."/>
            <person name="Le Paslier M.C."/>
            <person name="Fan G."/>
            <person name="Renault V."/>
            <person name="Bayer P.E."/>
            <person name="Golicz A.A."/>
            <person name="Manoli S."/>
            <person name="Lee T.H."/>
            <person name="Thi V.H."/>
            <person name="Chalabi S."/>
            <person name="Hu Q."/>
            <person name="Fan C."/>
            <person name="Tollenaere R."/>
            <person name="Lu Y."/>
            <person name="Battail C."/>
            <person name="Shen J."/>
            <person name="Sidebottom C.H."/>
            <person name="Wang X."/>
            <person name="Canaguier A."/>
            <person name="Chauveau A."/>
            <person name="Berard A."/>
            <person name="Deniot G."/>
            <person name="Guan M."/>
            <person name="Liu Z."/>
            <person name="Sun F."/>
            <person name="Lim Y.P."/>
            <person name="Lyons E."/>
            <person name="Town C.D."/>
            <person name="Bancroft I."/>
            <person name="Wang X."/>
            <person name="Meng J."/>
            <person name="Ma J."/>
            <person name="Pires J.C."/>
            <person name="King G.J."/>
            <person name="Brunel D."/>
            <person name="Delourme R."/>
            <person name="Renard M."/>
            <person name="Aury J.M."/>
            <person name="Adams K.L."/>
            <person name="Batley J."/>
            <person name="Snowdon R.J."/>
            <person name="Tost J."/>
            <person name="Edwards D."/>
            <person name="Zhou Y."/>
            <person name="Hua W."/>
            <person name="Sharpe A.G."/>
            <person name="Paterson A.H."/>
            <person name="Guan C."/>
            <person name="Wincker P."/>
        </authorList>
    </citation>
    <scope>NUCLEOTIDE SEQUENCE [LARGE SCALE GENOMIC DNA]</scope>
    <source>
        <strain evidence="4">cv. Darmor-bzh</strain>
    </source>
</reference>
<keyword evidence="1" id="KW-0472">Membrane</keyword>
<sequence length="87" mass="10059">MQKEKKFFSRHLLIRVKSSLTNLHVNRHALICTYPSVKENHILVRKMERLGSTLVFSLVVAVCLVAFGFYIAGNYSRPSKKLNLLHF</sequence>
<dbReference type="EMBL" id="LK032060">
    <property type="protein sequence ID" value="CDY16086.1"/>
    <property type="molecule type" value="Genomic_DNA"/>
</dbReference>
<evidence type="ECO:0000313" key="4">
    <source>
        <dbReference type="Proteomes" id="UP000028999"/>
    </source>
</evidence>
<dbReference type="EMBL" id="HG994372">
    <property type="protein sequence ID" value="CAF2115513.1"/>
    <property type="molecule type" value="Genomic_DNA"/>
</dbReference>
<dbReference type="PaxDb" id="3708-A0A078FSM3"/>
<name>A0A078FSM3_BRANA</name>
<feature type="transmembrane region" description="Helical" evidence="1">
    <location>
        <begin position="50"/>
        <end position="72"/>
    </location>
</feature>
<reference evidence="3" key="2">
    <citation type="submission" date="2014-06" db="EMBL/GenBank/DDBJ databases">
        <authorList>
            <person name="Genoscope - CEA"/>
        </authorList>
    </citation>
    <scope>NUCLEOTIDE SEQUENCE</scope>
</reference>
<accession>A0A078FSM3</accession>
<proteinExistence type="predicted"/>
<protein>
    <submittedName>
        <fullName evidence="2">(rape) hypothetical protein</fullName>
    </submittedName>
    <submittedName>
        <fullName evidence="3">BnaC08g40370D protein</fullName>
    </submittedName>
</protein>
<evidence type="ECO:0000256" key="1">
    <source>
        <dbReference type="SAM" id="Phobius"/>
    </source>
</evidence>